<gene>
    <name evidence="1" type="ORF">mgb1_043</name>
</gene>
<dbReference type="RefSeq" id="YP_008060131.1">
    <property type="nucleotide sequence ID" value="NC_021336.1"/>
</dbReference>
<name>M4W8D9_9CAUD</name>
<keyword evidence="2" id="KW-1185">Reference proteome</keyword>
<accession>M4W8D9</accession>
<evidence type="ECO:0000313" key="2">
    <source>
        <dbReference type="Proteomes" id="UP000012167"/>
    </source>
</evidence>
<dbReference type="Proteomes" id="UP000012167">
    <property type="component" value="Segment"/>
</dbReference>
<sequence>MNRKDLFQEHLAVTVIKGIHEGKTGKIIECKSCIIVELTNGLEIEIHEDWIEPSFIYYVGAKVDNDRFYVKARGIKEANTIASYLRKRFKYITINERKPKSNKIYNPIDVNQTTCYNKYIIRN</sequence>
<reference evidence="1 2" key="1">
    <citation type="journal article" date="2013" name="Genome Announc.">
        <title>Complete Genome Sequence of the Novel Phage MG-B1 Infecting Bacillus weihenstephanensis.</title>
        <authorList>
            <person name="Redondo R.A."/>
            <person name="Kupczok A."/>
            <person name="Stift G."/>
            <person name="Bollback J.P."/>
        </authorList>
    </citation>
    <scope>NUCLEOTIDE SEQUENCE [LARGE SCALE GENOMIC DNA]</scope>
</reference>
<dbReference type="KEGG" id="vg:16205377"/>
<protein>
    <submittedName>
        <fullName evidence="1">Uncharacterized protein</fullName>
    </submittedName>
</protein>
<dbReference type="EMBL" id="KC685370">
    <property type="protein sequence ID" value="AGI10632.1"/>
    <property type="molecule type" value="Genomic_DNA"/>
</dbReference>
<evidence type="ECO:0000313" key="1">
    <source>
        <dbReference type="EMBL" id="AGI10632.1"/>
    </source>
</evidence>
<organism evidence="1 2">
    <name type="scientific">Bacillus phage MG-B1</name>
    <dbReference type="NCBI Taxonomy" id="1309583"/>
    <lineage>
        <taxon>Viruses</taxon>
        <taxon>Duplodnaviria</taxon>
        <taxon>Heunggongvirae</taxon>
        <taxon>Uroviricota</taxon>
        <taxon>Caudoviricetes</taxon>
        <taxon>Salasmaviridae</taxon>
        <taxon>Northropvirinae</taxon>
        <taxon>Klosterneuburgvirus</taxon>
        <taxon>Klosterneuburgvirus MGB1</taxon>
    </lineage>
</organism>
<proteinExistence type="predicted"/>
<dbReference type="GeneID" id="16205377"/>